<dbReference type="AlphaFoldDB" id="A0A6H9Y636"/>
<evidence type="ECO:0000256" key="1">
    <source>
        <dbReference type="SAM" id="MobiDB-lite"/>
    </source>
</evidence>
<protein>
    <submittedName>
        <fullName evidence="2">Uncharacterized protein</fullName>
    </submittedName>
</protein>
<evidence type="ECO:0000313" key="2">
    <source>
        <dbReference type="EMBL" id="KAB2337050.1"/>
    </source>
</evidence>
<reference evidence="2 3" key="1">
    <citation type="submission" date="2019-09" db="EMBL/GenBank/DDBJ databases">
        <title>Actinomadura physcomitrii sp. nov., a novel actinomycete isolated from moss [Physcomitrium sphaericum (Ludw) Fuernr].</title>
        <authorList>
            <person name="Zhuang X."/>
            <person name="Liu C."/>
        </authorList>
    </citation>
    <scope>NUCLEOTIDE SEQUENCE [LARGE SCALE GENOMIC DNA]</scope>
    <source>
        <strain evidence="2 3">HMC1</strain>
    </source>
</reference>
<feature type="region of interest" description="Disordered" evidence="1">
    <location>
        <begin position="85"/>
        <end position="106"/>
    </location>
</feature>
<dbReference type="EMBL" id="WBMT01000044">
    <property type="protein sequence ID" value="KAB2337050.1"/>
    <property type="molecule type" value="Genomic_DNA"/>
</dbReference>
<organism evidence="2 3">
    <name type="scientific">Actinomadura rudentiformis</name>
    <dbReference type="NCBI Taxonomy" id="359158"/>
    <lineage>
        <taxon>Bacteria</taxon>
        <taxon>Bacillati</taxon>
        <taxon>Actinomycetota</taxon>
        <taxon>Actinomycetes</taxon>
        <taxon>Streptosporangiales</taxon>
        <taxon>Thermomonosporaceae</taxon>
        <taxon>Actinomadura</taxon>
    </lineage>
</organism>
<gene>
    <name evidence="2" type="ORF">F8566_49470</name>
</gene>
<dbReference type="RefSeq" id="WP_151571466.1">
    <property type="nucleotide sequence ID" value="NZ_WBMT01000044.1"/>
</dbReference>
<proteinExistence type="predicted"/>
<sequence>MRSGLSKPRRWIDAPAPASVIARLAIRLTAEVIYSAARRFEEPVAEQLTATLFDGEHALTPSRDNLLAAARAHADGPTYLQTMSRPASIRSSSYGQTLCSGSHQTT</sequence>
<name>A0A6H9Y636_9ACTN</name>
<keyword evidence="3" id="KW-1185">Reference proteome</keyword>
<comment type="caution">
    <text evidence="2">The sequence shown here is derived from an EMBL/GenBank/DDBJ whole genome shotgun (WGS) entry which is preliminary data.</text>
</comment>
<dbReference type="Proteomes" id="UP000468735">
    <property type="component" value="Unassembled WGS sequence"/>
</dbReference>
<evidence type="ECO:0000313" key="3">
    <source>
        <dbReference type="Proteomes" id="UP000468735"/>
    </source>
</evidence>
<accession>A0A6H9Y636</accession>